<evidence type="ECO:0000313" key="6">
    <source>
        <dbReference type="Proteomes" id="UP000528964"/>
    </source>
</evidence>
<keyword evidence="6" id="KW-1185">Reference proteome</keyword>
<dbReference type="CDD" id="cd07557">
    <property type="entry name" value="trimeric_dUTPase"/>
    <property type="match status" value="1"/>
</dbReference>
<dbReference type="EC" id="3.5.4.13" evidence="5"/>
<evidence type="ECO:0000256" key="1">
    <source>
        <dbReference type="ARBA" id="ARBA00022801"/>
    </source>
</evidence>
<dbReference type="InterPro" id="IPR033704">
    <property type="entry name" value="dUTPase_trimeric"/>
</dbReference>
<sequence>MLNGDGAPLGGILPSQAIERLITDGAIALDRPAAPDQIQPASLDLRLGTVVHRVRASFLPGAGRTVSERLVDFRLHTIDLSDGAVLETGCVYIAPLMESLALPDDVAAATNPKSSTGRLDVFTRVITDGARAFDQVPSGYRGPLFAEISPRTFPVLVRAGSRLSQLRLRRGEARLSDAELVALQSRERLVDDDQADVQGGVAVTVDLQGDGEGLVGWRGKRHTGVVDVDAPGAHAVEDFWEPIRAGRSGLVLDPGQFYILASREAVQVPPDHAAEMTPFDPLVGEFRVHYAGFFDPGFGHAEARGAGARAVLEVRSHEVPFILEHGQTVGRLVYERMLERPRALYGELGASNYQGQKLKLSKHFRLA</sequence>
<dbReference type="RefSeq" id="WP_281375328.1">
    <property type="nucleotide sequence ID" value="NZ_JACIDR010000002.1"/>
</dbReference>
<dbReference type="Pfam" id="PF22569">
    <property type="entry name" value="DCD_C"/>
    <property type="match status" value="1"/>
</dbReference>
<dbReference type="Gene3D" id="2.70.40.10">
    <property type="match status" value="2"/>
</dbReference>
<dbReference type="AlphaFoldDB" id="A0A7W6CZW8"/>
<feature type="domain" description="2'-deoxycytidine 5'-triphosphate deaminase C-terminal" evidence="4">
    <location>
        <begin position="176"/>
        <end position="364"/>
    </location>
</feature>
<dbReference type="PANTHER" id="PTHR42680">
    <property type="entry name" value="DCTP DEAMINASE"/>
    <property type="match status" value="1"/>
</dbReference>
<dbReference type="Proteomes" id="UP000528964">
    <property type="component" value="Unassembled WGS sequence"/>
</dbReference>
<dbReference type="InterPro" id="IPR010550">
    <property type="entry name" value="DCD_N"/>
</dbReference>
<evidence type="ECO:0000256" key="2">
    <source>
        <dbReference type="ARBA" id="ARBA00023080"/>
    </source>
</evidence>
<evidence type="ECO:0000313" key="5">
    <source>
        <dbReference type="EMBL" id="MBB3973314.1"/>
    </source>
</evidence>
<dbReference type="InterPro" id="IPR036157">
    <property type="entry name" value="dUTPase-like_sf"/>
</dbReference>
<dbReference type="Pfam" id="PF06559">
    <property type="entry name" value="DCD_N"/>
    <property type="match status" value="1"/>
</dbReference>
<organism evidence="5 6">
    <name type="scientific">Hansschlegelia beijingensis</name>
    <dbReference type="NCBI Taxonomy" id="1133344"/>
    <lineage>
        <taxon>Bacteria</taxon>
        <taxon>Pseudomonadati</taxon>
        <taxon>Pseudomonadota</taxon>
        <taxon>Alphaproteobacteria</taxon>
        <taxon>Hyphomicrobiales</taxon>
        <taxon>Methylopilaceae</taxon>
        <taxon>Hansschlegelia</taxon>
    </lineage>
</organism>
<keyword evidence="1 5" id="KW-0378">Hydrolase</keyword>
<dbReference type="NCBIfam" id="NF005734">
    <property type="entry name" value="PRK07559.1"/>
    <property type="match status" value="1"/>
</dbReference>
<dbReference type="EMBL" id="JACIDR010000002">
    <property type="protein sequence ID" value="MBB3973314.1"/>
    <property type="molecule type" value="Genomic_DNA"/>
</dbReference>
<protein>
    <submittedName>
        <fullName evidence="5">dCTP deaminase</fullName>
        <ecNumber evidence="5">3.5.4.13</ecNumber>
    </submittedName>
</protein>
<comment type="caution">
    <text evidence="5">The sequence shown here is derived from an EMBL/GenBank/DDBJ whole genome shotgun (WGS) entry which is preliminary data.</text>
</comment>
<keyword evidence="2" id="KW-0546">Nucleotide metabolism</keyword>
<dbReference type="InterPro" id="IPR053811">
    <property type="entry name" value="DCD_C"/>
</dbReference>
<evidence type="ECO:0000259" key="4">
    <source>
        <dbReference type="Pfam" id="PF22569"/>
    </source>
</evidence>
<dbReference type="PANTHER" id="PTHR42680:SF3">
    <property type="entry name" value="DCTP DEAMINASE"/>
    <property type="match status" value="1"/>
</dbReference>
<dbReference type="GO" id="GO:0008829">
    <property type="term" value="F:dCTP deaminase activity"/>
    <property type="evidence" value="ECO:0007669"/>
    <property type="project" value="UniProtKB-EC"/>
</dbReference>
<dbReference type="GO" id="GO:0009394">
    <property type="term" value="P:2'-deoxyribonucleotide metabolic process"/>
    <property type="evidence" value="ECO:0007669"/>
    <property type="project" value="InterPro"/>
</dbReference>
<accession>A0A7W6CZW8</accession>
<evidence type="ECO:0000259" key="3">
    <source>
        <dbReference type="Pfam" id="PF06559"/>
    </source>
</evidence>
<reference evidence="5 6" key="1">
    <citation type="submission" date="2020-08" db="EMBL/GenBank/DDBJ databases">
        <title>Genomic Encyclopedia of Type Strains, Phase IV (KMG-IV): sequencing the most valuable type-strain genomes for metagenomic binning, comparative biology and taxonomic classification.</title>
        <authorList>
            <person name="Goeker M."/>
        </authorList>
    </citation>
    <scope>NUCLEOTIDE SEQUENCE [LARGE SCALE GENOMIC DNA]</scope>
    <source>
        <strain evidence="5 6">DSM 25481</strain>
    </source>
</reference>
<dbReference type="SUPFAM" id="SSF51283">
    <property type="entry name" value="dUTPase-like"/>
    <property type="match status" value="2"/>
</dbReference>
<feature type="domain" description="2'-deoxycytidine 5'-triphosphate deaminase N-terminal" evidence="3">
    <location>
        <begin position="11"/>
        <end position="172"/>
    </location>
</feature>
<name>A0A7W6CZW8_9HYPH</name>
<gene>
    <name evidence="5" type="ORF">GGR24_001971</name>
</gene>
<proteinExistence type="predicted"/>